<dbReference type="InterPro" id="IPR015943">
    <property type="entry name" value="WD40/YVTN_repeat-like_dom_sf"/>
</dbReference>
<dbReference type="Gene3D" id="2.130.10.10">
    <property type="entry name" value="YVTN repeat-like/Quinoprotein amine dehydrogenase"/>
    <property type="match status" value="1"/>
</dbReference>
<dbReference type="STRING" id="33114.A0A2G2XJG0"/>
<dbReference type="AlphaFoldDB" id="A0A2G2XJG0"/>
<dbReference type="SUPFAM" id="SSF50978">
    <property type="entry name" value="WD40 repeat-like"/>
    <property type="match status" value="1"/>
</dbReference>
<reference evidence="6" key="2">
    <citation type="journal article" date="2017" name="J. Anim. Genet.">
        <title>Multiple reference genome sequences of hot pepper reveal the massive evolution of plant disease resistance genes by retroduplication.</title>
        <authorList>
            <person name="Kim S."/>
            <person name="Park J."/>
            <person name="Yeom S.-I."/>
            <person name="Kim Y.-M."/>
            <person name="Seo E."/>
            <person name="Kim K.-T."/>
            <person name="Kim M.-S."/>
            <person name="Lee J.M."/>
            <person name="Cheong K."/>
            <person name="Shin H.-S."/>
            <person name="Kim S.-B."/>
            <person name="Han K."/>
            <person name="Lee J."/>
            <person name="Park M."/>
            <person name="Lee H.-A."/>
            <person name="Lee H.-Y."/>
            <person name="Lee Y."/>
            <person name="Oh S."/>
            <person name="Lee J.H."/>
            <person name="Choi E."/>
            <person name="Choi E."/>
            <person name="Lee S.E."/>
            <person name="Jeon J."/>
            <person name="Kim H."/>
            <person name="Choi G."/>
            <person name="Song H."/>
            <person name="Lee J."/>
            <person name="Lee S.-C."/>
            <person name="Kwon J.-K."/>
            <person name="Lee H.-Y."/>
            <person name="Koo N."/>
            <person name="Hong Y."/>
            <person name="Kim R.W."/>
            <person name="Kang W.-H."/>
            <person name="Huh J.H."/>
            <person name="Kang B.-C."/>
            <person name="Yang T.-J."/>
            <person name="Lee Y.-H."/>
            <person name="Bennetzen J.L."/>
            <person name="Choi D."/>
        </authorList>
    </citation>
    <scope>NUCLEOTIDE SEQUENCE [LARGE SCALE GENOMIC DNA]</scope>
    <source>
        <strain evidence="6">cv. PBC81</strain>
    </source>
</reference>
<evidence type="ECO:0000313" key="5">
    <source>
        <dbReference type="EMBL" id="PHT57441.1"/>
    </source>
</evidence>
<evidence type="ECO:0000313" key="6">
    <source>
        <dbReference type="Proteomes" id="UP000224567"/>
    </source>
</evidence>
<comment type="subcellular location">
    <subcellularLocation>
        <location evidence="1">Nucleus</location>
    </subcellularLocation>
</comment>
<dbReference type="OrthoDB" id="10251381at2759"/>
<feature type="domain" description="NLE" evidence="4">
    <location>
        <begin position="14"/>
        <end position="81"/>
    </location>
</feature>
<reference evidence="5 6" key="1">
    <citation type="journal article" date="2017" name="Genome Biol.">
        <title>New reference genome sequences of hot pepper reveal the massive evolution of plant disease-resistance genes by retroduplication.</title>
        <authorList>
            <person name="Kim S."/>
            <person name="Park J."/>
            <person name="Yeom S.I."/>
            <person name="Kim Y.M."/>
            <person name="Seo E."/>
            <person name="Kim K.T."/>
            <person name="Kim M.S."/>
            <person name="Lee J.M."/>
            <person name="Cheong K."/>
            <person name="Shin H.S."/>
            <person name="Kim S.B."/>
            <person name="Han K."/>
            <person name="Lee J."/>
            <person name="Park M."/>
            <person name="Lee H.A."/>
            <person name="Lee H.Y."/>
            <person name="Lee Y."/>
            <person name="Oh S."/>
            <person name="Lee J.H."/>
            <person name="Choi E."/>
            <person name="Choi E."/>
            <person name="Lee S.E."/>
            <person name="Jeon J."/>
            <person name="Kim H."/>
            <person name="Choi G."/>
            <person name="Song H."/>
            <person name="Lee J."/>
            <person name="Lee S.C."/>
            <person name="Kwon J.K."/>
            <person name="Lee H.Y."/>
            <person name="Koo N."/>
            <person name="Hong Y."/>
            <person name="Kim R.W."/>
            <person name="Kang W.H."/>
            <person name="Huh J.H."/>
            <person name="Kang B.C."/>
            <person name="Yang T.J."/>
            <person name="Lee Y.H."/>
            <person name="Bennetzen J.L."/>
            <person name="Choi D."/>
        </authorList>
    </citation>
    <scope>NUCLEOTIDE SEQUENCE [LARGE SCALE GENOMIC DNA]</scope>
    <source>
        <strain evidence="6">cv. PBC81</strain>
    </source>
</reference>
<gene>
    <name evidence="5" type="ORF">CQW23_05927</name>
</gene>
<protein>
    <recommendedName>
        <fullName evidence="4">NLE domain-containing protein</fullName>
    </recommendedName>
</protein>
<proteinExistence type="predicted"/>
<evidence type="ECO:0000256" key="3">
    <source>
        <dbReference type="ARBA" id="ARBA00022737"/>
    </source>
</evidence>
<dbReference type="GO" id="GO:0005634">
    <property type="term" value="C:nucleus"/>
    <property type="evidence" value="ECO:0007669"/>
    <property type="project" value="UniProtKB-SubCell"/>
</dbReference>
<dbReference type="PANTHER" id="PTHR19855">
    <property type="entry name" value="WD40 REPEAT PROTEIN 12, 37"/>
    <property type="match status" value="1"/>
</dbReference>
<sequence>MDIDGDVEESARRIQVRFVTKLKDPFKAPPSSIAIPSNLTRFGLSSIVNNLLKAGKDDWNPEPFDFLIDGELVRMSLEEFLLAKGISAEKILEIEYIRAVAPRKQEEPSLHDDWVSAVDGSNSKFVLTGCYDGFGRIWKTAGSCTHLLEGHTDAINSVCVVKPRAQKVMDLFIKKSRKSRVGGIKWGGLTPVSALDLGVRVAGMGAWECRGDVDGMWDKAASCIKETTREVLGVSSGWAG</sequence>
<evidence type="ECO:0000256" key="2">
    <source>
        <dbReference type="ARBA" id="ARBA00022574"/>
    </source>
</evidence>
<keyword evidence="3" id="KW-0677">Repeat</keyword>
<dbReference type="Proteomes" id="UP000224567">
    <property type="component" value="Unassembled WGS sequence"/>
</dbReference>
<dbReference type="InterPro" id="IPR036322">
    <property type="entry name" value="WD40_repeat_dom_sf"/>
</dbReference>
<dbReference type="Pfam" id="PF08154">
    <property type="entry name" value="NLE"/>
    <property type="match status" value="1"/>
</dbReference>
<dbReference type="InterPro" id="IPR012972">
    <property type="entry name" value="NLE"/>
</dbReference>
<dbReference type="EMBL" id="MLFT02000002">
    <property type="protein sequence ID" value="PHT57441.1"/>
    <property type="molecule type" value="Genomic_DNA"/>
</dbReference>
<evidence type="ECO:0000256" key="1">
    <source>
        <dbReference type="ARBA" id="ARBA00004123"/>
    </source>
</evidence>
<keyword evidence="2" id="KW-0853">WD repeat</keyword>
<organism evidence="5 6">
    <name type="scientific">Capsicum baccatum</name>
    <name type="common">Peruvian pepper</name>
    <dbReference type="NCBI Taxonomy" id="33114"/>
    <lineage>
        <taxon>Eukaryota</taxon>
        <taxon>Viridiplantae</taxon>
        <taxon>Streptophyta</taxon>
        <taxon>Embryophyta</taxon>
        <taxon>Tracheophyta</taxon>
        <taxon>Spermatophyta</taxon>
        <taxon>Magnoliopsida</taxon>
        <taxon>eudicotyledons</taxon>
        <taxon>Gunneridae</taxon>
        <taxon>Pentapetalae</taxon>
        <taxon>asterids</taxon>
        <taxon>lamiids</taxon>
        <taxon>Solanales</taxon>
        <taxon>Solanaceae</taxon>
        <taxon>Solanoideae</taxon>
        <taxon>Capsiceae</taxon>
        <taxon>Capsicum</taxon>
    </lineage>
</organism>
<evidence type="ECO:0000259" key="4">
    <source>
        <dbReference type="Pfam" id="PF08154"/>
    </source>
</evidence>
<accession>A0A2G2XJG0</accession>
<keyword evidence="6" id="KW-1185">Reference proteome</keyword>
<comment type="caution">
    <text evidence="5">The sequence shown here is derived from an EMBL/GenBank/DDBJ whole genome shotgun (WGS) entry which is preliminary data.</text>
</comment>
<name>A0A2G2XJG0_CAPBA</name>
<dbReference type="PANTHER" id="PTHR19855:SF11">
    <property type="entry name" value="RIBOSOME BIOGENESIS PROTEIN WDR12"/>
    <property type="match status" value="1"/>
</dbReference>